<evidence type="ECO:0000256" key="1">
    <source>
        <dbReference type="ARBA" id="ARBA00012261"/>
    </source>
</evidence>
<dbReference type="PANTHER" id="PTHR11138:SF5">
    <property type="entry name" value="METHIONYL-TRNA FORMYLTRANSFERASE, MITOCHONDRIAL"/>
    <property type="match status" value="1"/>
</dbReference>
<dbReference type="GO" id="GO:0005739">
    <property type="term" value="C:mitochondrion"/>
    <property type="evidence" value="ECO:0007669"/>
    <property type="project" value="TreeGrafter"/>
</dbReference>
<dbReference type="Gene3D" id="3.40.50.12230">
    <property type="match status" value="1"/>
</dbReference>
<keyword evidence="4" id="KW-0808">Transferase</keyword>
<dbReference type="Pfam" id="PF00551">
    <property type="entry name" value="Formyl_trans_N"/>
    <property type="match status" value="1"/>
</dbReference>
<dbReference type="SUPFAM" id="SSF53328">
    <property type="entry name" value="Formyltransferase"/>
    <property type="match status" value="1"/>
</dbReference>
<comment type="caution">
    <text evidence="4">The sequence shown here is derived from an EMBL/GenBank/DDBJ whole genome shotgun (WGS) entry which is preliminary data.</text>
</comment>
<dbReference type="InterPro" id="IPR002376">
    <property type="entry name" value="Formyl_transf_N"/>
</dbReference>
<evidence type="ECO:0000256" key="2">
    <source>
        <dbReference type="SAM" id="MobiDB-lite"/>
    </source>
</evidence>
<protein>
    <recommendedName>
        <fullName evidence="1">methionyl-tRNA formyltransferase</fullName>
        <ecNumber evidence="1">2.1.2.9</ecNumber>
    </recommendedName>
</protein>
<dbReference type="PANTHER" id="PTHR11138">
    <property type="entry name" value="METHIONYL-TRNA FORMYLTRANSFERASE"/>
    <property type="match status" value="1"/>
</dbReference>
<evidence type="ECO:0000259" key="3">
    <source>
        <dbReference type="Pfam" id="PF00551"/>
    </source>
</evidence>
<dbReference type="Proteomes" id="UP001301958">
    <property type="component" value="Unassembled WGS sequence"/>
</dbReference>
<dbReference type="InterPro" id="IPR041711">
    <property type="entry name" value="Met-tRNA-FMT_N"/>
</dbReference>
<feature type="region of interest" description="Disordered" evidence="2">
    <location>
        <begin position="23"/>
        <end position="44"/>
    </location>
</feature>
<organism evidence="4 5">
    <name type="scientific">Podospora fimiseda</name>
    <dbReference type="NCBI Taxonomy" id="252190"/>
    <lineage>
        <taxon>Eukaryota</taxon>
        <taxon>Fungi</taxon>
        <taxon>Dikarya</taxon>
        <taxon>Ascomycota</taxon>
        <taxon>Pezizomycotina</taxon>
        <taxon>Sordariomycetes</taxon>
        <taxon>Sordariomycetidae</taxon>
        <taxon>Sordariales</taxon>
        <taxon>Podosporaceae</taxon>
        <taxon>Podospora</taxon>
    </lineage>
</organism>
<keyword evidence="5" id="KW-1185">Reference proteome</keyword>
<evidence type="ECO:0000313" key="4">
    <source>
        <dbReference type="EMBL" id="KAK4229659.1"/>
    </source>
</evidence>
<feature type="domain" description="Formyl transferase N-terminal" evidence="3">
    <location>
        <begin position="79"/>
        <end position="240"/>
    </location>
</feature>
<dbReference type="InterPro" id="IPR036477">
    <property type="entry name" value="Formyl_transf_N_sf"/>
</dbReference>
<evidence type="ECO:0000313" key="5">
    <source>
        <dbReference type="Proteomes" id="UP001301958"/>
    </source>
</evidence>
<proteinExistence type="predicted"/>
<feature type="compositionally biased region" description="Low complexity" evidence="2">
    <location>
        <begin position="23"/>
        <end position="42"/>
    </location>
</feature>
<reference evidence="4" key="2">
    <citation type="submission" date="2023-05" db="EMBL/GenBank/DDBJ databases">
        <authorList>
            <consortium name="Lawrence Berkeley National Laboratory"/>
            <person name="Steindorff A."/>
            <person name="Hensen N."/>
            <person name="Bonometti L."/>
            <person name="Westerberg I."/>
            <person name="Brannstrom I.O."/>
            <person name="Guillou S."/>
            <person name="Cros-Aarteil S."/>
            <person name="Calhoun S."/>
            <person name="Haridas S."/>
            <person name="Kuo A."/>
            <person name="Mondo S."/>
            <person name="Pangilinan J."/>
            <person name="Riley R."/>
            <person name="Labutti K."/>
            <person name="Andreopoulos B."/>
            <person name="Lipzen A."/>
            <person name="Chen C."/>
            <person name="Yanf M."/>
            <person name="Daum C."/>
            <person name="Ng V."/>
            <person name="Clum A."/>
            <person name="Ohm R."/>
            <person name="Martin F."/>
            <person name="Silar P."/>
            <person name="Natvig D."/>
            <person name="Lalanne C."/>
            <person name="Gautier V."/>
            <person name="Ament-Velasquez S.L."/>
            <person name="Kruys A."/>
            <person name="Hutchinson M.I."/>
            <person name="Powell A.J."/>
            <person name="Barry K."/>
            <person name="Miller A.N."/>
            <person name="Grigoriev I.V."/>
            <person name="Debuchy R."/>
            <person name="Gladieux P."/>
            <person name="Thoren M.H."/>
            <person name="Johannesson H."/>
        </authorList>
    </citation>
    <scope>NUCLEOTIDE SEQUENCE</scope>
    <source>
        <strain evidence="4">CBS 990.96</strain>
    </source>
</reference>
<dbReference type="EMBL" id="MU865306">
    <property type="protein sequence ID" value="KAK4229659.1"/>
    <property type="molecule type" value="Genomic_DNA"/>
</dbReference>
<dbReference type="GO" id="GO:0004479">
    <property type="term" value="F:methionyl-tRNA formyltransferase activity"/>
    <property type="evidence" value="ECO:0007669"/>
    <property type="project" value="UniProtKB-EC"/>
</dbReference>
<dbReference type="EC" id="2.1.2.9" evidence="1"/>
<dbReference type="CDD" id="cd08646">
    <property type="entry name" value="FMT_core_Met-tRNA-FMT_N"/>
    <property type="match status" value="1"/>
</dbReference>
<accession>A0AAN7BU39</accession>
<name>A0AAN7BU39_9PEZI</name>
<reference evidence="4" key="1">
    <citation type="journal article" date="2023" name="Mol. Phylogenet. Evol.">
        <title>Genome-scale phylogeny and comparative genomics of the fungal order Sordariales.</title>
        <authorList>
            <person name="Hensen N."/>
            <person name="Bonometti L."/>
            <person name="Westerberg I."/>
            <person name="Brannstrom I.O."/>
            <person name="Guillou S."/>
            <person name="Cros-Aarteil S."/>
            <person name="Calhoun S."/>
            <person name="Haridas S."/>
            <person name="Kuo A."/>
            <person name="Mondo S."/>
            <person name="Pangilinan J."/>
            <person name="Riley R."/>
            <person name="LaButti K."/>
            <person name="Andreopoulos B."/>
            <person name="Lipzen A."/>
            <person name="Chen C."/>
            <person name="Yan M."/>
            <person name="Daum C."/>
            <person name="Ng V."/>
            <person name="Clum A."/>
            <person name="Steindorff A."/>
            <person name="Ohm R.A."/>
            <person name="Martin F."/>
            <person name="Silar P."/>
            <person name="Natvig D.O."/>
            <person name="Lalanne C."/>
            <person name="Gautier V."/>
            <person name="Ament-Velasquez S.L."/>
            <person name="Kruys A."/>
            <person name="Hutchinson M.I."/>
            <person name="Powell A.J."/>
            <person name="Barry K."/>
            <person name="Miller A.N."/>
            <person name="Grigoriev I.V."/>
            <person name="Debuchy R."/>
            <person name="Gladieux P."/>
            <person name="Hiltunen Thoren M."/>
            <person name="Johannesson H."/>
        </authorList>
    </citation>
    <scope>NUCLEOTIDE SEQUENCE</scope>
    <source>
        <strain evidence="4">CBS 990.96</strain>
    </source>
</reference>
<gene>
    <name evidence="4" type="ORF">QBC38DRAFT_471875</name>
</gene>
<dbReference type="AlphaFoldDB" id="A0AAN7BU39"/>
<sequence>MLLLRSRPFLRATTQPSLSWPFSSYSPRLSSTPPLSSTLPRTTRPRSDPLRILFCGTDIFATHSLTALHDKMISDQNLPPEDRLIESIEVMVRPPKPTGRGNKQLFKSPVHVEAEHLRLPIHVRDTFTGWTPPSDINLLIAVSFGLWVPKRILDQIKYGGLNVHPSLLPSLRGPAPIHQAILYNYIFTGVSVQTLSTEAFDHGIVLKRSAPKEFPINPDDTFVSLRDRLAPKGAQLLLRTLRTNRHVPPVFAALEFRLRSEFEHAPKLTKADEQVDWLVARPPITKLTGQSPARRIYNQFRALGPLWTHIRPHNPSLLPNSDSTSLNQVYRRLQLMSISLPEYPSITFERAAGMESKIDTTGTNEDKEHPLQDEAVKKHQEETPWNIIDWAQEDHGQFRFIPTRWAPVQTADKRNTGRIVVEIPPHHRNLNGYADYSLIYIDGIKEFGERTKDANDVLLKNGGRRLMNLTELRKHQAVLLGMRKIWATRQEIPLTWPQRTGL</sequence>